<keyword evidence="5 7" id="KW-1133">Transmembrane helix</keyword>
<sequence>MNIRLESSFFNVLENFLDKGYSLHDSLLLMGTSFSKITNQMTTSLNLGHSFSETVKAMGFKRMTKELIQIGEQSNKINQAIRNINDYFELKIKLTEMINKILIYPIIVFTLAFFCFIFIEIRVLPIVSSLKDLETASLSDYILHFIAFNSLKVLIGIGVVVAIFHKVLPQLFNLLSIVKLFRSLYLCTTILLIVESGASLEESIKILSKFLNAKVYRLTQFKRFIITGTYKKDPLSCFHFSFRQFIRMGISANNLNSMLVDYKLCYTRILFQKLGHLVQSTQFFIFLILSINIFLIYYIIMIPMINLSGSI</sequence>
<evidence type="ECO:0000256" key="2">
    <source>
        <dbReference type="ARBA" id="ARBA00005745"/>
    </source>
</evidence>
<gene>
    <name evidence="9" type="ORF">HLPCO_000454</name>
</gene>
<dbReference type="EMBL" id="AFNU02000001">
    <property type="protein sequence ID" value="ERJ13788.1"/>
    <property type="molecule type" value="Genomic_DNA"/>
</dbReference>
<dbReference type="InParanoid" id="U2EFT7"/>
<name>U2EFT7_9MOLU</name>
<evidence type="ECO:0000313" key="9">
    <source>
        <dbReference type="EMBL" id="ERJ13788.1"/>
    </source>
</evidence>
<evidence type="ECO:0000256" key="3">
    <source>
        <dbReference type="ARBA" id="ARBA00022475"/>
    </source>
</evidence>
<feature type="transmembrane region" description="Helical" evidence="7">
    <location>
        <begin position="101"/>
        <end position="121"/>
    </location>
</feature>
<comment type="caution">
    <text evidence="9">The sequence shown here is derived from an EMBL/GenBank/DDBJ whole genome shotgun (WGS) entry which is preliminary data.</text>
</comment>
<dbReference type="PANTHER" id="PTHR30012">
    <property type="entry name" value="GENERAL SECRETION PATHWAY PROTEIN"/>
    <property type="match status" value="1"/>
</dbReference>
<reference evidence="9 10" key="2">
    <citation type="journal article" date="2013" name="PLoS ONE">
        <title>INDIGO - INtegrated Data Warehouse of MIcrobial GenOmes with Examples from the Red Sea Extremophiles.</title>
        <authorList>
            <person name="Alam I."/>
            <person name="Antunes A."/>
            <person name="Kamau A.A."/>
            <person name="Ba Alawi W."/>
            <person name="Kalkatawi M."/>
            <person name="Stingl U."/>
            <person name="Bajic V.B."/>
        </authorList>
    </citation>
    <scope>NUCLEOTIDE SEQUENCE [LARGE SCALE GENOMIC DNA]</scope>
    <source>
        <strain evidence="9 10">SSD-17B</strain>
    </source>
</reference>
<dbReference type="InterPro" id="IPR018076">
    <property type="entry name" value="T2SS_GspF_dom"/>
</dbReference>
<feature type="domain" description="Type II secretion system protein GspF" evidence="8">
    <location>
        <begin position="16"/>
        <end position="119"/>
    </location>
</feature>
<evidence type="ECO:0000313" key="10">
    <source>
        <dbReference type="Proteomes" id="UP000005707"/>
    </source>
</evidence>
<reference evidence="9 10" key="1">
    <citation type="journal article" date="2011" name="J. Bacteriol.">
        <title>Genome sequence of Haloplasma contractile, an unusual contractile bacterium from a deep-sea anoxic brine lake.</title>
        <authorList>
            <person name="Antunes A."/>
            <person name="Alam I."/>
            <person name="El Dorry H."/>
            <person name="Siam R."/>
            <person name="Robertson A."/>
            <person name="Bajic V.B."/>
            <person name="Stingl U."/>
        </authorList>
    </citation>
    <scope>NUCLEOTIDE SEQUENCE [LARGE SCALE GENOMIC DNA]</scope>
    <source>
        <strain evidence="9 10">SSD-17B</strain>
    </source>
</reference>
<dbReference type="AlphaFoldDB" id="U2EFT7"/>
<keyword evidence="6 7" id="KW-0472">Membrane</keyword>
<dbReference type="InterPro" id="IPR003004">
    <property type="entry name" value="GspF/PilC"/>
</dbReference>
<dbReference type="Proteomes" id="UP000005707">
    <property type="component" value="Unassembled WGS sequence"/>
</dbReference>
<feature type="transmembrane region" description="Helical" evidence="7">
    <location>
        <begin position="141"/>
        <end position="164"/>
    </location>
</feature>
<feature type="transmembrane region" description="Helical" evidence="7">
    <location>
        <begin position="283"/>
        <end position="305"/>
    </location>
</feature>
<keyword evidence="10" id="KW-1185">Reference proteome</keyword>
<comment type="subcellular location">
    <subcellularLocation>
        <location evidence="1">Cell membrane</location>
        <topology evidence="1">Multi-pass membrane protein</topology>
    </subcellularLocation>
</comment>
<dbReference type="Pfam" id="PF00482">
    <property type="entry name" value="T2SSF"/>
    <property type="match status" value="1"/>
</dbReference>
<evidence type="ECO:0000259" key="8">
    <source>
        <dbReference type="Pfam" id="PF00482"/>
    </source>
</evidence>
<protein>
    <submittedName>
        <fullName evidence="9">Pilin secretion-fimbrial assembly system protein PilC putative</fullName>
    </submittedName>
</protein>
<dbReference type="STRING" id="1033810.HLPCO_000454"/>
<proteinExistence type="inferred from homology"/>
<comment type="similarity">
    <text evidence="2">Belongs to the GSP F family.</text>
</comment>
<keyword evidence="3" id="KW-1003">Cell membrane</keyword>
<accession>U2EFT7</accession>
<evidence type="ECO:0000256" key="4">
    <source>
        <dbReference type="ARBA" id="ARBA00022692"/>
    </source>
</evidence>
<dbReference type="PANTHER" id="PTHR30012:SF0">
    <property type="entry name" value="TYPE II SECRETION SYSTEM PROTEIN F-RELATED"/>
    <property type="match status" value="1"/>
</dbReference>
<evidence type="ECO:0000256" key="7">
    <source>
        <dbReference type="SAM" id="Phobius"/>
    </source>
</evidence>
<dbReference type="RefSeq" id="WP_008826105.1">
    <property type="nucleotide sequence ID" value="NZ_AFNU02000001.1"/>
</dbReference>
<dbReference type="GO" id="GO:0005886">
    <property type="term" value="C:plasma membrane"/>
    <property type="evidence" value="ECO:0007669"/>
    <property type="project" value="UniProtKB-SubCell"/>
</dbReference>
<dbReference type="InterPro" id="IPR042094">
    <property type="entry name" value="T2SS_GspF_sf"/>
</dbReference>
<keyword evidence="4 7" id="KW-0812">Transmembrane</keyword>
<evidence type="ECO:0000256" key="1">
    <source>
        <dbReference type="ARBA" id="ARBA00004651"/>
    </source>
</evidence>
<dbReference type="Gene3D" id="1.20.81.30">
    <property type="entry name" value="Type II secretion system (T2SS), domain F"/>
    <property type="match status" value="1"/>
</dbReference>
<evidence type="ECO:0000256" key="6">
    <source>
        <dbReference type="ARBA" id="ARBA00023136"/>
    </source>
</evidence>
<evidence type="ECO:0000256" key="5">
    <source>
        <dbReference type="ARBA" id="ARBA00022989"/>
    </source>
</evidence>
<organism evidence="9 10">
    <name type="scientific">Haloplasma contractile SSD-17B</name>
    <dbReference type="NCBI Taxonomy" id="1033810"/>
    <lineage>
        <taxon>Bacteria</taxon>
        <taxon>Bacillati</taxon>
        <taxon>Mycoplasmatota</taxon>
        <taxon>Mollicutes</taxon>
        <taxon>Haloplasmatales</taxon>
        <taxon>Haloplasmataceae</taxon>
        <taxon>Haloplasma</taxon>
    </lineage>
</organism>